<name>D1AML7_SEBTE</name>
<sequence>MKKFILAVLFTLSALVYSEDIRLSDMYNNKGPWSVVIAESRSTSGATVVLVGNPYKEIRTVDIDNPSGDMYFYKDLTFLKSDGGELDFIRVELPKDSVKPSVTTYSSLKEIYKNWERMALVSKSNNGDDEVIGIFNKKAYKDIKVFNKGNNTIVKYFDVYFIFDKGDCEFKDATAWN</sequence>
<dbReference type="HOGENOM" id="CLU_1516903_0_0_0"/>
<dbReference type="EMBL" id="CP001739">
    <property type="protein sequence ID" value="ACZ09591.1"/>
    <property type="molecule type" value="Genomic_DNA"/>
</dbReference>
<organism evidence="1 2">
    <name type="scientific">Sebaldella termitidis (strain ATCC 33386 / NCTC 11300)</name>
    <dbReference type="NCBI Taxonomy" id="526218"/>
    <lineage>
        <taxon>Bacteria</taxon>
        <taxon>Fusobacteriati</taxon>
        <taxon>Fusobacteriota</taxon>
        <taxon>Fusobacteriia</taxon>
        <taxon>Fusobacteriales</taxon>
        <taxon>Leptotrichiaceae</taxon>
        <taxon>Sebaldella</taxon>
    </lineage>
</organism>
<dbReference type="KEGG" id="str:Sterm_2746"/>
<proteinExistence type="predicted"/>
<gene>
    <name evidence="1" type="ordered locus">Sterm_2746</name>
</gene>
<dbReference type="AlphaFoldDB" id="D1AML7"/>
<evidence type="ECO:0000313" key="1">
    <source>
        <dbReference type="EMBL" id="ACZ09591.1"/>
    </source>
</evidence>
<evidence type="ECO:0000313" key="2">
    <source>
        <dbReference type="Proteomes" id="UP000000845"/>
    </source>
</evidence>
<keyword evidence="2" id="KW-1185">Reference proteome</keyword>
<reference evidence="2" key="1">
    <citation type="submission" date="2009-09" db="EMBL/GenBank/DDBJ databases">
        <title>The complete chromosome of Sebaldella termitidis ATCC 33386.</title>
        <authorList>
            <consortium name="US DOE Joint Genome Institute (JGI-PGF)"/>
            <person name="Lucas S."/>
            <person name="Copeland A."/>
            <person name="Lapidus A."/>
            <person name="Glavina del Rio T."/>
            <person name="Dalin E."/>
            <person name="Tice H."/>
            <person name="Bruce D."/>
            <person name="Goodwin L."/>
            <person name="Pitluck S."/>
            <person name="Kyrpides N."/>
            <person name="Mavromatis K."/>
            <person name="Ivanova N."/>
            <person name="Mikhailova N."/>
            <person name="Sims D."/>
            <person name="Meincke L."/>
            <person name="Brettin T."/>
            <person name="Detter J.C."/>
            <person name="Han C."/>
            <person name="Larimer F."/>
            <person name="Land M."/>
            <person name="Hauser L."/>
            <person name="Markowitz V."/>
            <person name="Cheng J.F."/>
            <person name="Hugenholtz P."/>
            <person name="Woyke T."/>
            <person name="Wu D."/>
            <person name="Eisen J.A."/>
        </authorList>
    </citation>
    <scope>NUCLEOTIDE SEQUENCE [LARGE SCALE GENOMIC DNA]</scope>
    <source>
        <strain evidence="2">ATCC 33386 / NCTC 11300</strain>
    </source>
</reference>
<dbReference type="RefSeq" id="WP_012862185.1">
    <property type="nucleotide sequence ID" value="NC_013517.1"/>
</dbReference>
<dbReference type="Proteomes" id="UP000000845">
    <property type="component" value="Chromosome"/>
</dbReference>
<protein>
    <submittedName>
        <fullName evidence="1">Uncharacterized protein</fullName>
    </submittedName>
</protein>
<reference evidence="1 2" key="2">
    <citation type="journal article" date="2010" name="Stand. Genomic Sci.">
        <title>Complete genome sequence of Sebaldella termitidis type strain (NCTC 11300).</title>
        <authorList>
            <person name="Harmon-Smith M."/>
            <person name="Celia L."/>
            <person name="Chertkov O."/>
            <person name="Lapidus A."/>
            <person name="Copeland A."/>
            <person name="Glavina Del Rio T."/>
            <person name="Nolan M."/>
            <person name="Lucas S."/>
            <person name="Tice H."/>
            <person name="Cheng J.F."/>
            <person name="Han C."/>
            <person name="Detter J.C."/>
            <person name="Bruce D."/>
            <person name="Goodwin L."/>
            <person name="Pitluck S."/>
            <person name="Pati A."/>
            <person name="Liolios K."/>
            <person name="Ivanova N."/>
            <person name="Mavromatis K."/>
            <person name="Mikhailova N."/>
            <person name="Chen A."/>
            <person name="Palaniappan K."/>
            <person name="Land M."/>
            <person name="Hauser L."/>
            <person name="Chang Y.J."/>
            <person name="Jeffries C.D."/>
            <person name="Brettin T."/>
            <person name="Goker M."/>
            <person name="Beck B."/>
            <person name="Bristow J."/>
            <person name="Eisen J.A."/>
            <person name="Markowitz V."/>
            <person name="Hugenholtz P."/>
            <person name="Kyrpides N.C."/>
            <person name="Klenk H.P."/>
            <person name="Chen F."/>
        </authorList>
    </citation>
    <scope>NUCLEOTIDE SEQUENCE [LARGE SCALE GENOMIC DNA]</scope>
    <source>
        <strain evidence="2">ATCC 33386 / NCTC 11300</strain>
    </source>
</reference>
<accession>D1AML7</accession>